<keyword evidence="1" id="KW-0472">Membrane</keyword>
<dbReference type="Pfam" id="PF04982">
    <property type="entry name" value="TM_HPP"/>
    <property type="match status" value="1"/>
</dbReference>
<organism evidence="3 4">
    <name type="scientific">Candidatus Acidianus copahuensis</name>
    <dbReference type="NCBI Taxonomy" id="1160895"/>
    <lineage>
        <taxon>Archaea</taxon>
        <taxon>Thermoproteota</taxon>
        <taxon>Thermoprotei</taxon>
        <taxon>Sulfolobales</taxon>
        <taxon>Sulfolobaceae</taxon>
        <taxon>Acidianus</taxon>
    </lineage>
</organism>
<dbReference type="RefSeq" id="WP_235185611.1">
    <property type="nucleotide sequence ID" value="NZ_JFZT01000021.1"/>
</dbReference>
<keyword evidence="4" id="KW-1185">Reference proteome</keyword>
<accession>A0A031LS12</accession>
<evidence type="ECO:0000313" key="4">
    <source>
        <dbReference type="Proteomes" id="UP000024332"/>
    </source>
</evidence>
<feature type="transmembrane region" description="Helical" evidence="1">
    <location>
        <begin position="80"/>
        <end position="98"/>
    </location>
</feature>
<evidence type="ECO:0000259" key="2">
    <source>
        <dbReference type="Pfam" id="PF04982"/>
    </source>
</evidence>
<feature type="transmembrane region" description="Helical" evidence="1">
    <location>
        <begin position="118"/>
        <end position="140"/>
    </location>
</feature>
<name>A0A031LS12_9CREN</name>
<dbReference type="InterPro" id="IPR058581">
    <property type="entry name" value="TM_HPP"/>
</dbReference>
<reference evidence="3 4" key="1">
    <citation type="submission" date="2014-03" db="EMBL/GenBank/DDBJ databases">
        <title>Draft genome sequence of the novel thermoacidophilic archaea Acidianus copahuensis ALE1 strain, isolated from Copahue volcanic area in Neuquen Argentina.</title>
        <authorList>
            <person name="Urbieta M.S."/>
            <person name="Rascovan N."/>
            <person name="Castro C."/>
            <person name="Revale S."/>
            <person name="Giaveno M.A."/>
            <person name="Vazquez M.P."/>
            <person name="Donati E.R."/>
        </authorList>
    </citation>
    <scope>NUCLEOTIDE SEQUENCE [LARGE SCALE GENOMIC DNA]</scope>
    <source>
        <strain evidence="3 4">ALE1</strain>
    </source>
</reference>
<keyword evidence="1" id="KW-1133">Transmembrane helix</keyword>
<evidence type="ECO:0000313" key="3">
    <source>
        <dbReference type="EMBL" id="EZQ10576.1"/>
    </source>
</evidence>
<evidence type="ECO:0000256" key="1">
    <source>
        <dbReference type="SAM" id="Phobius"/>
    </source>
</evidence>
<proteinExistence type="predicted"/>
<dbReference type="EMBL" id="JFZT01000021">
    <property type="protein sequence ID" value="EZQ10576.1"/>
    <property type="molecule type" value="Genomic_DNA"/>
</dbReference>
<dbReference type="Proteomes" id="UP000024332">
    <property type="component" value="Unassembled WGS sequence"/>
</dbReference>
<feature type="transmembrane region" description="Helical" evidence="1">
    <location>
        <begin position="53"/>
        <end position="73"/>
    </location>
</feature>
<keyword evidence="1" id="KW-0812">Transmembrane</keyword>
<feature type="domain" description="HPP transmembrane region" evidence="2">
    <location>
        <begin position="6"/>
        <end position="143"/>
    </location>
</feature>
<comment type="caution">
    <text evidence="3">The sequence shown here is derived from an EMBL/GenBank/DDBJ whole genome shotgun (WGS) entry which is preliminary data.</text>
</comment>
<dbReference type="AlphaFoldDB" id="A0A031LS12"/>
<protein>
    <recommendedName>
        <fullName evidence="2">HPP transmembrane region domain-containing protein</fullName>
    </recommendedName>
</protein>
<gene>
    <name evidence="3" type="ORF">CM19_03875</name>
</gene>
<feature type="transmembrane region" description="Helical" evidence="1">
    <location>
        <begin position="12"/>
        <end position="33"/>
    </location>
</feature>
<sequence>MKKNKVKKLMALLNLIISILFLTWITIITKTAFILPPFLATAATKYPDPDWRLHRSIIILTSYIVSATIGIIFSFFGLAGIFFAVVGSILSFLIQISFDIEHPPSILATFLGVLEKVKFFFLIHPIISGVIIIETVNYLFTRFLEPKLTD</sequence>